<keyword evidence="3" id="KW-1185">Reference proteome</keyword>
<keyword evidence="1" id="KW-0472">Membrane</keyword>
<protein>
    <submittedName>
        <fullName evidence="2">Uncharacterized protein</fullName>
    </submittedName>
</protein>
<evidence type="ECO:0000313" key="3">
    <source>
        <dbReference type="Proteomes" id="UP001597011"/>
    </source>
</evidence>
<keyword evidence="1" id="KW-1133">Transmembrane helix</keyword>
<proteinExistence type="predicted"/>
<dbReference type="EMBL" id="JBHTIB010000012">
    <property type="protein sequence ID" value="MFD0836269.1"/>
    <property type="molecule type" value="Genomic_DNA"/>
</dbReference>
<comment type="caution">
    <text evidence="2">The sequence shown here is derived from an EMBL/GenBank/DDBJ whole genome shotgun (WGS) entry which is preliminary data.</text>
</comment>
<name>A0ABW3BSY6_9FLAO</name>
<dbReference type="Proteomes" id="UP001597011">
    <property type="component" value="Unassembled WGS sequence"/>
</dbReference>
<feature type="transmembrane region" description="Helical" evidence="1">
    <location>
        <begin position="94"/>
        <end position="114"/>
    </location>
</feature>
<feature type="transmembrane region" description="Helical" evidence="1">
    <location>
        <begin position="21"/>
        <end position="43"/>
    </location>
</feature>
<gene>
    <name evidence="2" type="ORF">ACFQ0I_10865</name>
</gene>
<feature type="transmembrane region" description="Helical" evidence="1">
    <location>
        <begin position="70"/>
        <end position="89"/>
    </location>
</feature>
<feature type="transmembrane region" description="Helical" evidence="1">
    <location>
        <begin position="126"/>
        <end position="143"/>
    </location>
</feature>
<dbReference type="RefSeq" id="WP_379942179.1">
    <property type="nucleotide sequence ID" value="NZ_JBHTIB010000012.1"/>
</dbReference>
<evidence type="ECO:0000256" key="1">
    <source>
        <dbReference type="SAM" id="Phobius"/>
    </source>
</evidence>
<organism evidence="2 3">
    <name type="scientific">Mariniflexile aquimaris</name>
    <dbReference type="NCBI Taxonomy" id="881009"/>
    <lineage>
        <taxon>Bacteria</taxon>
        <taxon>Pseudomonadati</taxon>
        <taxon>Bacteroidota</taxon>
        <taxon>Flavobacteriia</taxon>
        <taxon>Flavobacteriales</taxon>
        <taxon>Flavobacteriaceae</taxon>
        <taxon>Mariniflexile</taxon>
    </lineage>
</organism>
<sequence>METKQQKSKNQKSEFQYVDKKSLILGSVVATLIATSPYLFFLYESVPTEKVWDTFLFTYHSKLYADANTAMWFLSGKLIPLYLLLIWFFTCRHWWFHALLVPIAMYAYQAFTIVRVDTTHVDESQLIYLVPIMAIIVPSIYLIRARIFNRVNDATKSLQELEDEFKITPKNFWDKIKQYF</sequence>
<keyword evidence="1" id="KW-0812">Transmembrane</keyword>
<reference evidence="3" key="1">
    <citation type="journal article" date="2019" name="Int. J. Syst. Evol. Microbiol.">
        <title>The Global Catalogue of Microorganisms (GCM) 10K type strain sequencing project: providing services to taxonomists for standard genome sequencing and annotation.</title>
        <authorList>
            <consortium name="The Broad Institute Genomics Platform"/>
            <consortium name="The Broad Institute Genome Sequencing Center for Infectious Disease"/>
            <person name="Wu L."/>
            <person name="Ma J."/>
        </authorList>
    </citation>
    <scope>NUCLEOTIDE SEQUENCE [LARGE SCALE GENOMIC DNA]</scope>
    <source>
        <strain evidence="3">CCUG 60529</strain>
    </source>
</reference>
<evidence type="ECO:0000313" key="2">
    <source>
        <dbReference type="EMBL" id="MFD0836269.1"/>
    </source>
</evidence>
<accession>A0ABW3BSY6</accession>